<keyword evidence="3" id="KW-1185">Reference proteome</keyword>
<evidence type="ECO:0000313" key="2">
    <source>
        <dbReference type="EMBL" id="KAK7241262.1"/>
    </source>
</evidence>
<comment type="caution">
    <text evidence="2">The sequence shown here is derived from an EMBL/GenBank/DDBJ whole genome shotgun (WGS) entry which is preliminary data.</text>
</comment>
<proteinExistence type="predicted"/>
<evidence type="ECO:0000256" key="1">
    <source>
        <dbReference type="SAM" id="MobiDB-lite"/>
    </source>
</evidence>
<evidence type="ECO:0000313" key="3">
    <source>
        <dbReference type="Proteomes" id="UP001363151"/>
    </source>
</evidence>
<accession>A0ABR1FYD6</accession>
<sequence length="186" mass="19035">MASVAPEGEKYAADAPAEQKMLRGPQPDGGPLPDQPSLMDCGDGASVCGHKGTKAYPANPGMLDAGAVSGTYDCPAAPCASVYVGAVPAVGFLCMCPKCGPVPVCCAIAPFNCCGGLGYGGTPIDFLYLPTGKCLPKGCTLAATWFCIPGPAPCCVDFHDVDTMVTSWVVCCPRVHKKLVQGTIIF</sequence>
<dbReference type="EMBL" id="JBBJCI010000203">
    <property type="protein sequence ID" value="KAK7241262.1"/>
    <property type="molecule type" value="Genomic_DNA"/>
</dbReference>
<dbReference type="Proteomes" id="UP001363151">
    <property type="component" value="Unassembled WGS sequence"/>
</dbReference>
<reference evidence="2 3" key="1">
    <citation type="submission" date="2024-03" db="EMBL/GenBank/DDBJ databases">
        <title>Aureococcus anophagefferens CCMP1851 and Kratosvirus quantuckense: Draft genome of a second virus-susceptible host strain in the model system.</title>
        <authorList>
            <person name="Chase E."/>
            <person name="Truchon A.R."/>
            <person name="Schepens W."/>
            <person name="Wilhelm S.W."/>
        </authorList>
    </citation>
    <scope>NUCLEOTIDE SEQUENCE [LARGE SCALE GENOMIC DNA]</scope>
    <source>
        <strain evidence="2 3">CCMP1851</strain>
    </source>
</reference>
<gene>
    <name evidence="2" type="ORF">SO694_00050017</name>
</gene>
<feature type="region of interest" description="Disordered" evidence="1">
    <location>
        <begin position="1"/>
        <end position="35"/>
    </location>
</feature>
<organism evidence="2 3">
    <name type="scientific">Aureococcus anophagefferens</name>
    <name type="common">Harmful bloom alga</name>
    <dbReference type="NCBI Taxonomy" id="44056"/>
    <lineage>
        <taxon>Eukaryota</taxon>
        <taxon>Sar</taxon>
        <taxon>Stramenopiles</taxon>
        <taxon>Ochrophyta</taxon>
        <taxon>Pelagophyceae</taxon>
        <taxon>Pelagomonadales</taxon>
        <taxon>Pelagomonadaceae</taxon>
        <taxon>Aureococcus</taxon>
    </lineage>
</organism>
<protein>
    <submittedName>
        <fullName evidence="2">Uncharacterized protein</fullName>
    </submittedName>
</protein>
<name>A0ABR1FYD6_AURAN</name>